<dbReference type="OrthoDB" id="75720at2759"/>
<dbReference type="FunFam" id="1.20.1280.290:FF:000016">
    <property type="entry name" value="Cystinosin homolog"/>
    <property type="match status" value="1"/>
</dbReference>
<proteinExistence type="inferred from homology"/>
<dbReference type="Gene3D" id="1.20.1280.290">
    <property type="match status" value="2"/>
</dbReference>
<keyword evidence="4 11" id="KW-0812">Transmembrane</keyword>
<keyword evidence="5" id="KW-0677">Repeat</keyword>
<reference evidence="12 13" key="1">
    <citation type="journal article" date="2017" name="BMC Genomics">
        <title>Chromosome level assembly and secondary metabolite potential of the parasitic fungus Cordyceps militaris.</title>
        <authorList>
            <person name="Kramer G.J."/>
            <person name="Nodwell J.R."/>
        </authorList>
    </citation>
    <scope>NUCLEOTIDE SEQUENCE [LARGE SCALE GENOMIC DNA]</scope>
    <source>
        <strain evidence="12 13">ATCC 34164</strain>
    </source>
</reference>
<evidence type="ECO:0000256" key="2">
    <source>
        <dbReference type="ARBA" id="ARBA00006855"/>
    </source>
</evidence>
<evidence type="ECO:0000256" key="6">
    <source>
        <dbReference type="ARBA" id="ARBA00022847"/>
    </source>
</evidence>
<dbReference type="GO" id="GO:0000324">
    <property type="term" value="C:fungal-type vacuole"/>
    <property type="evidence" value="ECO:0007669"/>
    <property type="project" value="TreeGrafter"/>
</dbReference>
<accession>A0A2H4S810</accession>
<dbReference type="GO" id="GO:0015293">
    <property type="term" value="F:symporter activity"/>
    <property type="evidence" value="ECO:0007669"/>
    <property type="project" value="UniProtKB-KW"/>
</dbReference>
<evidence type="ECO:0000256" key="10">
    <source>
        <dbReference type="ARBA" id="ARBA00048473"/>
    </source>
</evidence>
<dbReference type="InterPro" id="IPR005282">
    <property type="entry name" value="LC_transporter"/>
</dbReference>
<dbReference type="AlphaFoldDB" id="A0A2H4S810"/>
<evidence type="ECO:0000256" key="7">
    <source>
        <dbReference type="ARBA" id="ARBA00022989"/>
    </source>
</evidence>
<evidence type="ECO:0000256" key="11">
    <source>
        <dbReference type="SAM" id="Phobius"/>
    </source>
</evidence>
<keyword evidence="8 11" id="KW-0472">Membrane</keyword>
<keyword evidence="9" id="KW-0458">Lysosome</keyword>
<dbReference type="EMBL" id="CP023322">
    <property type="protein sequence ID" value="ATY59249.1"/>
    <property type="molecule type" value="Genomic_DNA"/>
</dbReference>
<comment type="similarity">
    <text evidence="2">Belongs to the cystinosin family.</text>
</comment>
<dbReference type="PANTHER" id="PTHR13131:SF5">
    <property type="entry name" value="CYSTINOSIN"/>
    <property type="match status" value="1"/>
</dbReference>
<dbReference type="SMART" id="SM00679">
    <property type="entry name" value="CTNS"/>
    <property type="match status" value="2"/>
</dbReference>
<keyword evidence="6" id="KW-0769">Symport</keyword>
<feature type="transmembrane region" description="Helical" evidence="11">
    <location>
        <begin position="252"/>
        <end position="271"/>
    </location>
</feature>
<dbReference type="PANTHER" id="PTHR13131">
    <property type="entry name" value="CYSTINOSIN"/>
    <property type="match status" value="1"/>
</dbReference>
<name>A0A2H4S810_CORMI</name>
<dbReference type="GO" id="GO:0005774">
    <property type="term" value="C:vacuolar membrane"/>
    <property type="evidence" value="ECO:0007669"/>
    <property type="project" value="TreeGrafter"/>
</dbReference>
<dbReference type="Pfam" id="PF04193">
    <property type="entry name" value="PQ-loop"/>
    <property type="match status" value="2"/>
</dbReference>
<feature type="transmembrane region" description="Helical" evidence="11">
    <location>
        <begin position="7"/>
        <end position="27"/>
    </location>
</feature>
<dbReference type="VEuPathDB" id="FungiDB:A9K55_003006"/>
<feature type="transmembrane region" description="Helical" evidence="11">
    <location>
        <begin position="47"/>
        <end position="66"/>
    </location>
</feature>
<dbReference type="GO" id="GO:0015184">
    <property type="term" value="F:L-cystine transmembrane transporter activity"/>
    <property type="evidence" value="ECO:0007669"/>
    <property type="project" value="TreeGrafter"/>
</dbReference>
<feature type="transmembrane region" description="Helical" evidence="11">
    <location>
        <begin position="213"/>
        <end position="232"/>
    </location>
</feature>
<feature type="transmembrane region" description="Helical" evidence="11">
    <location>
        <begin position="139"/>
        <end position="158"/>
    </location>
</feature>
<evidence type="ECO:0000256" key="3">
    <source>
        <dbReference type="ARBA" id="ARBA00022448"/>
    </source>
</evidence>
<dbReference type="VEuPathDB" id="FungiDB:CCM_05623"/>
<evidence type="ECO:0000256" key="9">
    <source>
        <dbReference type="ARBA" id="ARBA00023228"/>
    </source>
</evidence>
<evidence type="ECO:0000313" key="13">
    <source>
        <dbReference type="Proteomes" id="UP000323067"/>
    </source>
</evidence>
<evidence type="ECO:0000256" key="1">
    <source>
        <dbReference type="ARBA" id="ARBA00004155"/>
    </source>
</evidence>
<comment type="catalytic activity">
    <reaction evidence="10">
        <text>L-cystine(out) + H(+)(out) = L-cystine(in) + H(+)(in)</text>
        <dbReference type="Rhea" id="RHEA:66172"/>
        <dbReference type="ChEBI" id="CHEBI:15378"/>
        <dbReference type="ChEBI" id="CHEBI:35491"/>
    </reaction>
    <physiologicalReaction direction="left-to-right" evidence="10">
        <dbReference type="Rhea" id="RHEA:66173"/>
    </physiologicalReaction>
</comment>
<comment type="subcellular location">
    <subcellularLocation>
        <location evidence="1">Lysosome membrane</location>
        <topology evidence="1">Multi-pass membrane protein</topology>
    </subcellularLocation>
</comment>
<evidence type="ECO:0000256" key="5">
    <source>
        <dbReference type="ARBA" id="ARBA00022737"/>
    </source>
</evidence>
<dbReference type="InterPro" id="IPR006603">
    <property type="entry name" value="PQ-loop_rpt"/>
</dbReference>
<keyword evidence="3" id="KW-0813">Transport</keyword>
<organism evidence="12 13">
    <name type="scientific">Cordyceps militaris</name>
    <name type="common">Caterpillar fungus</name>
    <name type="synonym">Clavaria militaris</name>
    <dbReference type="NCBI Taxonomy" id="73501"/>
    <lineage>
        <taxon>Eukaryota</taxon>
        <taxon>Fungi</taxon>
        <taxon>Dikarya</taxon>
        <taxon>Ascomycota</taxon>
        <taxon>Pezizomycotina</taxon>
        <taxon>Sordariomycetes</taxon>
        <taxon>Hypocreomycetidae</taxon>
        <taxon>Hypocreales</taxon>
        <taxon>Cordycipitaceae</taxon>
        <taxon>Cordyceps</taxon>
    </lineage>
</organism>
<gene>
    <name evidence="12" type="ORF">A9K55_003006</name>
</gene>
<dbReference type="Proteomes" id="UP000323067">
    <property type="component" value="Chromosome iv"/>
</dbReference>
<evidence type="ECO:0000256" key="4">
    <source>
        <dbReference type="ARBA" id="ARBA00022692"/>
    </source>
</evidence>
<protein>
    <submittedName>
        <fullName evidence="12">Cystinosin</fullName>
    </submittedName>
</protein>
<feature type="transmembrane region" description="Helical" evidence="11">
    <location>
        <begin position="87"/>
        <end position="109"/>
    </location>
</feature>
<evidence type="ECO:0000313" key="12">
    <source>
        <dbReference type="EMBL" id="ATY59249.1"/>
    </source>
</evidence>
<evidence type="ECO:0000256" key="8">
    <source>
        <dbReference type="ARBA" id="ARBA00023136"/>
    </source>
</evidence>
<keyword evidence="7 11" id="KW-1133">Transmembrane helix</keyword>
<sequence>MANDDFLNVISAVFGWVYFTLWSLSFYPQALLNFRRRSTTGTTVDFPFLNVLGFTSYFASNLALYYSRDVRQQYAARNSGLTPTVQFNDVVFALHGLVLSLITASQYLVGTALWRFPATAGGHPHHHNHHSPGTRPSRFATGLTVGAALGVAATYLVVRGVRSGGHPVDPAVDWCEIDVVYALGYVKLVVTLVKYTPQLLTNIRNRSTDGWSIWQILLDLVGGVLSIAQQGIDSYLQHDWSGITSNPVKFGLGQLSIFFDLLFILQHYVIYRKKSVGGHREDETDRLLPPGEERRLD</sequence>